<dbReference type="PANTHER" id="PTHR32432">
    <property type="entry name" value="CELL DIVISION PROTEIN FTSA-RELATED"/>
    <property type="match status" value="1"/>
</dbReference>
<evidence type="ECO:0000313" key="2">
    <source>
        <dbReference type="EMBL" id="RJP25176.1"/>
    </source>
</evidence>
<name>A0A3A4P3Y7_ABYX5</name>
<dbReference type="AlphaFoldDB" id="A0A3A4P3Y7"/>
<keyword evidence="1" id="KW-1133">Transmembrane helix</keyword>
<dbReference type="PANTHER" id="PTHR32432:SF3">
    <property type="entry name" value="ETHANOLAMINE UTILIZATION PROTEIN EUTJ"/>
    <property type="match status" value="1"/>
</dbReference>
<keyword evidence="1" id="KW-0472">Membrane</keyword>
<evidence type="ECO:0008006" key="4">
    <source>
        <dbReference type="Google" id="ProtNLM"/>
    </source>
</evidence>
<evidence type="ECO:0000256" key="1">
    <source>
        <dbReference type="SAM" id="Phobius"/>
    </source>
</evidence>
<dbReference type="InterPro" id="IPR007813">
    <property type="entry name" value="PilN"/>
</dbReference>
<sequence>MMFETRSIGIDIRPDSIKMAVASRHGGRTKILELIEKQVPEVTDEEGKKLFGTVIREAFAENELNGDTCVVSLPAAFTINRILISPIADEGKIRQTLKFQMEPQIPYPVEQVITDFIPIRKTGEGTEVLAMAVTKEILAERLNIMKSAQIDPQIVTVDILALSDFYLNPFDFSDDKLTVLLRLGYENTFLGFFRGQRLLGFRTLEGISLSDEQAEQKMLKEIQRSLFTYPAAEAANSEIGVVCVSGANAENFRSLLQKKLPDIPVKVVLFNENSVAEIPPYLLAGSEEFQLAIALAHAGLGTGGNKINFRREEYAPASLLSRVKPNLLFSTGILIIALVAWLINVWTSNSYNERQLEYLNQEMVKTFADTLPDVKSPESVQRKIREEQENFRLLRNYSSRYVAPLDVLSELTVNIAEGQAVTLNDLSISDNTLRMTGEVGSFDDINIFKSKLDNSPLLAEVKIESATKAEKSNKITFRIRADIQRRAAAAQLQGGAV</sequence>
<keyword evidence="1" id="KW-0812">Transmembrane</keyword>
<organism evidence="2 3">
    <name type="scientific">Abyssobacteria bacterium (strain SURF_5)</name>
    <dbReference type="NCBI Taxonomy" id="2093360"/>
    <lineage>
        <taxon>Bacteria</taxon>
        <taxon>Pseudomonadati</taxon>
        <taxon>Candidatus Hydrogenedentota</taxon>
        <taxon>Candidatus Abyssobacteria</taxon>
    </lineage>
</organism>
<evidence type="ECO:0000313" key="3">
    <source>
        <dbReference type="Proteomes" id="UP000265882"/>
    </source>
</evidence>
<dbReference type="EMBL" id="QZKU01000025">
    <property type="protein sequence ID" value="RJP25176.1"/>
    <property type="molecule type" value="Genomic_DNA"/>
</dbReference>
<dbReference type="Pfam" id="PF05137">
    <property type="entry name" value="PilN"/>
    <property type="match status" value="1"/>
</dbReference>
<gene>
    <name evidence="2" type="ORF">C4520_02730</name>
</gene>
<feature type="transmembrane region" description="Helical" evidence="1">
    <location>
        <begin position="327"/>
        <end position="346"/>
    </location>
</feature>
<dbReference type="InterPro" id="IPR043129">
    <property type="entry name" value="ATPase_NBD"/>
</dbReference>
<dbReference type="InterPro" id="IPR050696">
    <property type="entry name" value="FtsA/MreB"/>
</dbReference>
<dbReference type="Pfam" id="PF11104">
    <property type="entry name" value="PilM_2"/>
    <property type="match status" value="1"/>
</dbReference>
<comment type="caution">
    <text evidence="2">The sequence shown here is derived from an EMBL/GenBank/DDBJ whole genome shotgun (WGS) entry which is preliminary data.</text>
</comment>
<dbReference type="Gene3D" id="3.30.420.380">
    <property type="match status" value="1"/>
</dbReference>
<reference evidence="2 3" key="1">
    <citation type="journal article" date="2017" name="ISME J.">
        <title>Energy and carbon metabolisms in a deep terrestrial subsurface fluid microbial community.</title>
        <authorList>
            <person name="Momper L."/>
            <person name="Jungbluth S.P."/>
            <person name="Lee M.D."/>
            <person name="Amend J.P."/>
        </authorList>
    </citation>
    <scope>NUCLEOTIDE SEQUENCE [LARGE SCALE GENOMIC DNA]</scope>
    <source>
        <strain evidence="2">SURF_5</strain>
    </source>
</reference>
<accession>A0A3A4P3Y7</accession>
<dbReference type="InterPro" id="IPR005883">
    <property type="entry name" value="PilM"/>
</dbReference>
<dbReference type="Proteomes" id="UP000265882">
    <property type="component" value="Unassembled WGS sequence"/>
</dbReference>
<protein>
    <recommendedName>
        <fullName evidence="4">Type IV pilus assembly protein PilM</fullName>
    </recommendedName>
</protein>
<proteinExistence type="predicted"/>
<dbReference type="SUPFAM" id="SSF53067">
    <property type="entry name" value="Actin-like ATPase domain"/>
    <property type="match status" value="1"/>
</dbReference>